<feature type="transmembrane region" description="Helical" evidence="6">
    <location>
        <begin position="152"/>
        <end position="172"/>
    </location>
</feature>
<dbReference type="PANTHER" id="PTHR42920:SF11">
    <property type="entry name" value="INNER MEMBRANE PROTEIN YTFF"/>
    <property type="match status" value="1"/>
</dbReference>
<keyword evidence="2" id="KW-1003">Cell membrane</keyword>
<evidence type="ECO:0000256" key="2">
    <source>
        <dbReference type="ARBA" id="ARBA00022475"/>
    </source>
</evidence>
<feature type="transmembrane region" description="Helical" evidence="6">
    <location>
        <begin position="244"/>
        <end position="262"/>
    </location>
</feature>
<evidence type="ECO:0000256" key="5">
    <source>
        <dbReference type="ARBA" id="ARBA00023136"/>
    </source>
</evidence>
<organism evidence="8">
    <name type="scientific">Shewanella algae</name>
    <dbReference type="NCBI Taxonomy" id="38313"/>
    <lineage>
        <taxon>Bacteria</taxon>
        <taxon>Pseudomonadati</taxon>
        <taxon>Pseudomonadota</taxon>
        <taxon>Gammaproteobacteria</taxon>
        <taxon>Alteromonadales</taxon>
        <taxon>Shewanellaceae</taxon>
        <taxon>Shewanella</taxon>
    </lineage>
</organism>
<keyword evidence="4 6" id="KW-1133">Transmembrane helix</keyword>
<dbReference type="InterPro" id="IPR000620">
    <property type="entry name" value="EamA_dom"/>
</dbReference>
<accession>A0A7T8EGN5</accession>
<keyword evidence="5 6" id="KW-0472">Membrane</keyword>
<dbReference type="PANTHER" id="PTHR42920">
    <property type="entry name" value="OS03G0707200 PROTEIN-RELATED"/>
    <property type="match status" value="1"/>
</dbReference>
<comment type="subcellular location">
    <subcellularLocation>
        <location evidence="1">Cell membrane</location>
        <topology evidence="1">Multi-pass membrane protein</topology>
    </subcellularLocation>
</comment>
<feature type="transmembrane region" description="Helical" evidence="6">
    <location>
        <begin position="38"/>
        <end position="58"/>
    </location>
</feature>
<feature type="transmembrane region" description="Helical" evidence="6">
    <location>
        <begin position="123"/>
        <end position="140"/>
    </location>
</feature>
<evidence type="ECO:0000256" key="4">
    <source>
        <dbReference type="ARBA" id="ARBA00022989"/>
    </source>
</evidence>
<evidence type="ECO:0000256" key="6">
    <source>
        <dbReference type="SAM" id="Phobius"/>
    </source>
</evidence>
<sequence>MRSPVLYLFPLLAVAIWAGNSLVNKLSAGVIAPEAISFYRWAFALLLLTPVLLPGVWRRRAMIRPHLGKLAVLASLGMVLNQSLAYFAAATTSATNMALITSLVPVLSLLLAVPLLGVRLSKLALLGAFISFSGLLFMLSQGDLARLSTSVVPGDLLLLLAAVVYALYGVLLKRWSLQLPTWDLLYMQILFAVFMLSPLLLFASSISITQASLPLIAYAAICASILAPWAWIKAIALLGTERTAIFMNLMPIFTAVLASTLLGEQLGVPHYVGGALVLTGVSLVQYRARSPRAMLKAEAL</sequence>
<keyword evidence="3 6" id="KW-0812">Transmembrane</keyword>
<feature type="domain" description="EamA" evidence="7">
    <location>
        <begin position="153"/>
        <end position="284"/>
    </location>
</feature>
<reference evidence="8" key="1">
    <citation type="submission" date="2018-09" db="EMBL/GenBank/DDBJ databases">
        <title>Genome sequencing and analysis.</title>
        <authorList>
            <person name="Huang Y.-T."/>
        </authorList>
    </citation>
    <scope>NUCLEOTIDE SEQUENCE</scope>
    <source>
        <strain evidence="8">HIDE</strain>
    </source>
</reference>
<evidence type="ECO:0000256" key="1">
    <source>
        <dbReference type="ARBA" id="ARBA00004651"/>
    </source>
</evidence>
<feature type="transmembrane region" description="Helical" evidence="6">
    <location>
        <begin position="268"/>
        <end position="286"/>
    </location>
</feature>
<evidence type="ECO:0000256" key="3">
    <source>
        <dbReference type="ARBA" id="ARBA00022692"/>
    </source>
</evidence>
<dbReference type="GO" id="GO:0005886">
    <property type="term" value="C:plasma membrane"/>
    <property type="evidence" value="ECO:0007669"/>
    <property type="project" value="UniProtKB-SubCell"/>
</dbReference>
<dbReference type="InterPro" id="IPR037185">
    <property type="entry name" value="EmrE-like"/>
</dbReference>
<feature type="transmembrane region" description="Helical" evidence="6">
    <location>
        <begin position="95"/>
        <end position="116"/>
    </location>
</feature>
<evidence type="ECO:0000313" key="8">
    <source>
        <dbReference type="EMBL" id="QQO85983.1"/>
    </source>
</evidence>
<feature type="transmembrane region" description="Helical" evidence="6">
    <location>
        <begin position="184"/>
        <end position="203"/>
    </location>
</feature>
<dbReference type="InterPro" id="IPR051258">
    <property type="entry name" value="Diverse_Substrate_Transporter"/>
</dbReference>
<dbReference type="AlphaFoldDB" id="A0A7T8EGN5"/>
<name>A0A7T8EGN5_9GAMM</name>
<feature type="domain" description="EamA" evidence="7">
    <location>
        <begin position="7"/>
        <end position="139"/>
    </location>
</feature>
<dbReference type="SUPFAM" id="SSF103481">
    <property type="entry name" value="Multidrug resistance efflux transporter EmrE"/>
    <property type="match status" value="2"/>
</dbReference>
<proteinExistence type="predicted"/>
<feature type="transmembrane region" description="Helical" evidence="6">
    <location>
        <begin position="70"/>
        <end position="89"/>
    </location>
</feature>
<protein>
    <submittedName>
        <fullName evidence="8">DMT family transporter</fullName>
    </submittedName>
</protein>
<gene>
    <name evidence="8" type="ORF">D7032_19690</name>
</gene>
<dbReference type="EMBL" id="CP032664">
    <property type="protein sequence ID" value="QQO85983.1"/>
    <property type="molecule type" value="Genomic_DNA"/>
</dbReference>
<feature type="transmembrane region" description="Helical" evidence="6">
    <location>
        <begin position="215"/>
        <end position="232"/>
    </location>
</feature>
<evidence type="ECO:0000259" key="7">
    <source>
        <dbReference type="Pfam" id="PF00892"/>
    </source>
</evidence>
<dbReference type="Pfam" id="PF00892">
    <property type="entry name" value="EamA"/>
    <property type="match status" value="2"/>
</dbReference>